<dbReference type="EMBL" id="VSRR010002992">
    <property type="protein sequence ID" value="MPC34137.1"/>
    <property type="molecule type" value="Genomic_DNA"/>
</dbReference>
<name>A0A5B7ELI5_PORTR</name>
<evidence type="ECO:0000313" key="1">
    <source>
        <dbReference type="EMBL" id="MPC34137.1"/>
    </source>
</evidence>
<proteinExistence type="predicted"/>
<reference evidence="1 2" key="1">
    <citation type="submission" date="2019-05" db="EMBL/GenBank/DDBJ databases">
        <title>Another draft genome of Portunus trituberculatus and its Hox gene families provides insights of decapod evolution.</title>
        <authorList>
            <person name="Jeong J.-H."/>
            <person name="Song I."/>
            <person name="Kim S."/>
            <person name="Choi T."/>
            <person name="Kim D."/>
            <person name="Ryu S."/>
            <person name="Kim W."/>
        </authorList>
    </citation>
    <scope>NUCLEOTIDE SEQUENCE [LARGE SCALE GENOMIC DNA]</scope>
    <source>
        <tissue evidence="1">Muscle</tissue>
    </source>
</reference>
<dbReference type="Proteomes" id="UP000324222">
    <property type="component" value="Unassembled WGS sequence"/>
</dbReference>
<comment type="caution">
    <text evidence="1">The sequence shown here is derived from an EMBL/GenBank/DDBJ whole genome shotgun (WGS) entry which is preliminary data.</text>
</comment>
<sequence length="88" mass="9566">MLRSEAAPRPRPCAQSSWQGAAVSIPGYSLSCLHSPLIKYNNINLTVKRSILPSFLALSMSSTVFTSPFRALRSNSSSNCSRSPMTMT</sequence>
<gene>
    <name evidence="1" type="ORF">E2C01_027515</name>
</gene>
<keyword evidence="2" id="KW-1185">Reference proteome</keyword>
<protein>
    <submittedName>
        <fullName evidence="1">Uncharacterized protein</fullName>
    </submittedName>
</protein>
<organism evidence="1 2">
    <name type="scientific">Portunus trituberculatus</name>
    <name type="common">Swimming crab</name>
    <name type="synonym">Neptunus trituberculatus</name>
    <dbReference type="NCBI Taxonomy" id="210409"/>
    <lineage>
        <taxon>Eukaryota</taxon>
        <taxon>Metazoa</taxon>
        <taxon>Ecdysozoa</taxon>
        <taxon>Arthropoda</taxon>
        <taxon>Crustacea</taxon>
        <taxon>Multicrustacea</taxon>
        <taxon>Malacostraca</taxon>
        <taxon>Eumalacostraca</taxon>
        <taxon>Eucarida</taxon>
        <taxon>Decapoda</taxon>
        <taxon>Pleocyemata</taxon>
        <taxon>Brachyura</taxon>
        <taxon>Eubrachyura</taxon>
        <taxon>Portunoidea</taxon>
        <taxon>Portunidae</taxon>
        <taxon>Portuninae</taxon>
        <taxon>Portunus</taxon>
    </lineage>
</organism>
<dbReference type="AlphaFoldDB" id="A0A5B7ELI5"/>
<accession>A0A5B7ELI5</accession>
<evidence type="ECO:0000313" key="2">
    <source>
        <dbReference type="Proteomes" id="UP000324222"/>
    </source>
</evidence>